<evidence type="ECO:0000313" key="2">
    <source>
        <dbReference type="EMBL" id="EAL70274.1"/>
    </source>
</evidence>
<evidence type="ECO:0000256" key="1">
    <source>
        <dbReference type="SAM" id="MobiDB-lite"/>
    </source>
</evidence>
<dbReference type="AlphaFoldDB" id="Q556E0"/>
<dbReference type="InParanoid" id="Q556E0"/>
<organism evidence="2 3">
    <name type="scientific">Dictyostelium discoideum</name>
    <name type="common">Social amoeba</name>
    <dbReference type="NCBI Taxonomy" id="44689"/>
    <lineage>
        <taxon>Eukaryota</taxon>
        <taxon>Amoebozoa</taxon>
        <taxon>Evosea</taxon>
        <taxon>Eumycetozoa</taxon>
        <taxon>Dictyostelia</taxon>
        <taxon>Dictyosteliales</taxon>
        <taxon>Dictyosteliaceae</taxon>
        <taxon>Dictyostelium</taxon>
    </lineage>
</organism>
<proteinExistence type="predicted"/>
<dbReference type="GeneID" id="8619296"/>
<feature type="region of interest" description="Disordered" evidence="1">
    <location>
        <begin position="38"/>
        <end position="98"/>
    </location>
</feature>
<protein>
    <submittedName>
        <fullName evidence="2">Uncharacterized protein</fullName>
    </submittedName>
</protein>
<dbReference type="RefSeq" id="XP_643870.1">
    <property type="nucleotide sequence ID" value="XM_638778.1"/>
</dbReference>
<reference evidence="2 3" key="1">
    <citation type="journal article" date="2005" name="Nature">
        <title>The genome of the social amoeba Dictyostelium discoideum.</title>
        <authorList>
            <consortium name="The Dictyostelium discoideum Sequencing Consortium"/>
            <person name="Eichinger L."/>
            <person name="Pachebat J.A."/>
            <person name="Glockner G."/>
            <person name="Rajandream M.A."/>
            <person name="Sucgang R."/>
            <person name="Berriman M."/>
            <person name="Song J."/>
            <person name="Olsen R."/>
            <person name="Szafranski K."/>
            <person name="Xu Q."/>
            <person name="Tunggal B."/>
            <person name="Kummerfeld S."/>
            <person name="Madera M."/>
            <person name="Konfortov B.A."/>
            <person name="Rivero F."/>
            <person name="Bankier A.T."/>
            <person name="Lehmann R."/>
            <person name="Hamlin N."/>
            <person name="Davies R."/>
            <person name="Gaudet P."/>
            <person name="Fey P."/>
            <person name="Pilcher K."/>
            <person name="Chen G."/>
            <person name="Saunders D."/>
            <person name="Sodergren E."/>
            <person name="Davis P."/>
            <person name="Kerhornou A."/>
            <person name="Nie X."/>
            <person name="Hall N."/>
            <person name="Anjard C."/>
            <person name="Hemphill L."/>
            <person name="Bason N."/>
            <person name="Farbrother P."/>
            <person name="Desany B."/>
            <person name="Just E."/>
            <person name="Morio T."/>
            <person name="Rost R."/>
            <person name="Churcher C."/>
            <person name="Cooper J."/>
            <person name="Haydock S."/>
            <person name="van Driessche N."/>
            <person name="Cronin A."/>
            <person name="Goodhead I."/>
            <person name="Muzny D."/>
            <person name="Mourier T."/>
            <person name="Pain A."/>
            <person name="Lu M."/>
            <person name="Harper D."/>
            <person name="Lindsay R."/>
            <person name="Hauser H."/>
            <person name="James K."/>
            <person name="Quiles M."/>
            <person name="Madan Babu M."/>
            <person name="Saito T."/>
            <person name="Buchrieser C."/>
            <person name="Wardroper A."/>
            <person name="Felder M."/>
            <person name="Thangavelu M."/>
            <person name="Johnson D."/>
            <person name="Knights A."/>
            <person name="Loulseged H."/>
            <person name="Mungall K."/>
            <person name="Oliver K."/>
            <person name="Price C."/>
            <person name="Quail M.A."/>
            <person name="Urushihara H."/>
            <person name="Hernandez J."/>
            <person name="Rabbinowitsch E."/>
            <person name="Steffen D."/>
            <person name="Sanders M."/>
            <person name="Ma J."/>
            <person name="Kohara Y."/>
            <person name="Sharp S."/>
            <person name="Simmonds M."/>
            <person name="Spiegler S."/>
            <person name="Tivey A."/>
            <person name="Sugano S."/>
            <person name="White B."/>
            <person name="Walker D."/>
            <person name="Woodward J."/>
            <person name="Winckler T."/>
            <person name="Tanaka Y."/>
            <person name="Shaulsky G."/>
            <person name="Schleicher M."/>
            <person name="Weinstock G."/>
            <person name="Rosenthal A."/>
            <person name="Cox E.C."/>
            <person name="Chisholm R.L."/>
            <person name="Gibbs R."/>
            <person name="Loomis W.F."/>
            <person name="Platzer M."/>
            <person name="Kay R.R."/>
            <person name="Williams J."/>
            <person name="Dear P.H."/>
            <person name="Noegel A.A."/>
            <person name="Barrell B."/>
            <person name="Kuspa A."/>
        </authorList>
    </citation>
    <scope>NUCLEOTIDE SEQUENCE [LARGE SCALE GENOMIC DNA]</scope>
    <source>
        <strain evidence="2 3">AX4</strain>
    </source>
</reference>
<keyword evidence="3" id="KW-1185">Reference proteome</keyword>
<feature type="compositionally biased region" description="Polar residues" evidence="1">
    <location>
        <begin position="59"/>
        <end position="82"/>
    </location>
</feature>
<sequence length="98" mass="10705">MSGLSTTHSFAFYTGEDELIQFEEGFYNTDLPNLEISNLVSDDSSSSSSSSSSYVSSSTGNIPRSIDQTISRVDTNPHSGENQHFKAPLNPSTLFNIY</sequence>
<name>Q556E0_DICDI</name>
<dbReference type="HOGENOM" id="CLU_2337942_0_0_1"/>
<evidence type="ECO:0000313" key="3">
    <source>
        <dbReference type="Proteomes" id="UP000002195"/>
    </source>
</evidence>
<dbReference type="VEuPathDB" id="AmoebaDB:DDB_G0274763"/>
<comment type="caution">
    <text evidence="2">The sequence shown here is derived from an EMBL/GenBank/DDBJ whole genome shotgun (WGS) entry which is preliminary data.</text>
</comment>
<gene>
    <name evidence="2" type="ORF">DDB_G0274763</name>
</gene>
<dbReference type="EMBL" id="AAFI02000012">
    <property type="protein sequence ID" value="EAL70274.1"/>
    <property type="molecule type" value="Genomic_DNA"/>
</dbReference>
<feature type="compositionally biased region" description="Low complexity" evidence="1">
    <location>
        <begin position="40"/>
        <end position="58"/>
    </location>
</feature>
<accession>Q556E0</accession>
<dbReference type="PANTHER" id="PTHR31660">
    <property type="entry name" value="GAG-POL POLYPROTEIN-LIKE PROTEIN-RELATED"/>
    <property type="match status" value="1"/>
</dbReference>
<dbReference type="dictyBase" id="DDB_G0274763"/>
<dbReference type="KEGG" id="ddi:DDB_G0274763"/>
<dbReference type="Proteomes" id="UP000002195">
    <property type="component" value="Unassembled WGS sequence"/>
</dbReference>
<dbReference type="PaxDb" id="44689-DDB0203322"/>
<dbReference type="PANTHER" id="PTHR31660:SF76">
    <property type="entry name" value="CORE-BINDING (CB) DOMAIN-CONTAINING PROTEIN-RELATED"/>
    <property type="match status" value="1"/>
</dbReference>